<dbReference type="AlphaFoldDB" id="A0A6A6CDA3"/>
<protein>
    <recommendedName>
        <fullName evidence="7">Peptidase A1 domain-containing protein</fullName>
    </recommendedName>
</protein>
<dbReference type="SUPFAM" id="SSF50630">
    <property type="entry name" value="Acid proteases"/>
    <property type="match status" value="1"/>
</dbReference>
<dbReference type="GO" id="GO:0071944">
    <property type="term" value="C:cell periphery"/>
    <property type="evidence" value="ECO:0007669"/>
    <property type="project" value="UniProtKB-ARBA"/>
</dbReference>
<evidence type="ECO:0000256" key="2">
    <source>
        <dbReference type="ARBA" id="ARBA00022692"/>
    </source>
</evidence>
<dbReference type="RefSeq" id="XP_033664791.1">
    <property type="nucleotide sequence ID" value="XM_033807792.1"/>
</dbReference>
<dbReference type="InterPro" id="IPR033121">
    <property type="entry name" value="PEPTIDASE_A1"/>
</dbReference>
<dbReference type="EMBL" id="ML993606">
    <property type="protein sequence ID" value="KAF2163902.1"/>
    <property type="molecule type" value="Genomic_DNA"/>
</dbReference>
<dbReference type="InterPro" id="IPR021109">
    <property type="entry name" value="Peptidase_aspartic_dom_sf"/>
</dbReference>
<keyword evidence="2 6" id="KW-0812">Transmembrane</keyword>
<name>A0A6A6CDA3_ZASCE</name>
<organism evidence="8 9">
    <name type="scientific">Zasmidium cellare ATCC 36951</name>
    <dbReference type="NCBI Taxonomy" id="1080233"/>
    <lineage>
        <taxon>Eukaryota</taxon>
        <taxon>Fungi</taxon>
        <taxon>Dikarya</taxon>
        <taxon>Ascomycota</taxon>
        <taxon>Pezizomycotina</taxon>
        <taxon>Dothideomycetes</taxon>
        <taxon>Dothideomycetidae</taxon>
        <taxon>Mycosphaerellales</taxon>
        <taxon>Mycosphaerellaceae</taxon>
        <taxon>Zasmidium</taxon>
    </lineage>
</organism>
<feature type="transmembrane region" description="Helical" evidence="6">
    <location>
        <begin position="399"/>
        <end position="423"/>
    </location>
</feature>
<keyword evidence="4 6" id="KW-0472">Membrane</keyword>
<comment type="subcellular location">
    <subcellularLocation>
        <location evidence="1">Membrane</location>
        <topology evidence="1">Single-pass membrane protein</topology>
    </subcellularLocation>
</comment>
<feature type="region of interest" description="Disordered" evidence="5">
    <location>
        <begin position="486"/>
        <end position="508"/>
    </location>
</feature>
<accession>A0A6A6CDA3</accession>
<evidence type="ECO:0000313" key="8">
    <source>
        <dbReference type="EMBL" id="KAF2163902.1"/>
    </source>
</evidence>
<gene>
    <name evidence="8" type="ORF">M409DRAFT_25679</name>
</gene>
<dbReference type="PROSITE" id="PS51767">
    <property type="entry name" value="PEPTIDASE_A1"/>
    <property type="match status" value="1"/>
</dbReference>
<evidence type="ECO:0000313" key="9">
    <source>
        <dbReference type="Proteomes" id="UP000799537"/>
    </source>
</evidence>
<evidence type="ECO:0000259" key="7">
    <source>
        <dbReference type="PROSITE" id="PS51767"/>
    </source>
</evidence>
<evidence type="ECO:0000256" key="1">
    <source>
        <dbReference type="ARBA" id="ARBA00004167"/>
    </source>
</evidence>
<dbReference type="Proteomes" id="UP000799537">
    <property type="component" value="Unassembled WGS sequence"/>
</dbReference>
<sequence>MPQPYLNDTWLYNSSVYFCNSSWTSPTGCLTVRGGLYDPEDSSTSQKASDVNAAGGDPSDTARTLDLHIWESEWVNDEFSVGNATIDKFALGMPGFPIFDTYDTQSQFGLGINSTLLNALKRMDAITSRAYSWWWGVQGATTQTDGQIVFGGYDSGRIQGTNYTRPMSTPTYPDCNSGMMVTISDLVLTFPNSTKYSLLSPNQMTACILPDYPLILTMPSDTPYTRFEAATQTQSFGPVGGNGLAFQGVGYYPDNVYQGSLTISIGDSIDFEFPNELLVVPPTNVEQDGAIKANETVREIMLGPTSAALGNKPAILGRHFFQAAYLMVDYETDSFTLWNANTTSTTSRLVALNNCTSNETRSHTGGASSETSAAPSDASSALSGAGEGRVGEPALSSGAIAGIAVGTTCAVFAIAAAVVVFCFRRRAKANKSAGEFSSSTALAQYPLGGFPGTITKHEAMSGQLSELNAYNKPSELASDWKARHELDAPNWRSPRHPAQRSPAELGSP</sequence>
<dbReference type="InterPro" id="IPR051694">
    <property type="entry name" value="Immunoregulatory_rcpt-like"/>
</dbReference>
<reference evidence="8" key="1">
    <citation type="journal article" date="2020" name="Stud. Mycol.">
        <title>101 Dothideomycetes genomes: a test case for predicting lifestyles and emergence of pathogens.</title>
        <authorList>
            <person name="Haridas S."/>
            <person name="Albert R."/>
            <person name="Binder M."/>
            <person name="Bloem J."/>
            <person name="Labutti K."/>
            <person name="Salamov A."/>
            <person name="Andreopoulos B."/>
            <person name="Baker S."/>
            <person name="Barry K."/>
            <person name="Bills G."/>
            <person name="Bluhm B."/>
            <person name="Cannon C."/>
            <person name="Castanera R."/>
            <person name="Culley D."/>
            <person name="Daum C."/>
            <person name="Ezra D."/>
            <person name="Gonzalez J."/>
            <person name="Henrissat B."/>
            <person name="Kuo A."/>
            <person name="Liang C."/>
            <person name="Lipzen A."/>
            <person name="Lutzoni F."/>
            <person name="Magnuson J."/>
            <person name="Mondo S."/>
            <person name="Nolan M."/>
            <person name="Ohm R."/>
            <person name="Pangilinan J."/>
            <person name="Park H.-J."/>
            <person name="Ramirez L."/>
            <person name="Alfaro M."/>
            <person name="Sun H."/>
            <person name="Tritt A."/>
            <person name="Yoshinaga Y."/>
            <person name="Zwiers L.-H."/>
            <person name="Turgeon B."/>
            <person name="Goodwin S."/>
            <person name="Spatafora J."/>
            <person name="Crous P."/>
            <person name="Grigoriev I."/>
        </authorList>
    </citation>
    <scope>NUCLEOTIDE SEQUENCE</scope>
    <source>
        <strain evidence="8">ATCC 36951</strain>
    </source>
</reference>
<evidence type="ECO:0000256" key="3">
    <source>
        <dbReference type="ARBA" id="ARBA00022989"/>
    </source>
</evidence>
<keyword evidence="9" id="KW-1185">Reference proteome</keyword>
<feature type="region of interest" description="Disordered" evidence="5">
    <location>
        <begin position="359"/>
        <end position="387"/>
    </location>
</feature>
<dbReference type="PANTHER" id="PTHR15549">
    <property type="entry name" value="PAIRED IMMUNOGLOBULIN-LIKE TYPE 2 RECEPTOR"/>
    <property type="match status" value="1"/>
</dbReference>
<evidence type="ECO:0000256" key="5">
    <source>
        <dbReference type="SAM" id="MobiDB-lite"/>
    </source>
</evidence>
<feature type="domain" description="Peptidase A1" evidence="7">
    <location>
        <begin position="1"/>
        <end position="338"/>
    </location>
</feature>
<keyword evidence="3 6" id="KW-1133">Transmembrane helix</keyword>
<dbReference type="GO" id="GO:0016020">
    <property type="term" value="C:membrane"/>
    <property type="evidence" value="ECO:0007669"/>
    <property type="project" value="UniProtKB-SubCell"/>
</dbReference>
<dbReference type="GeneID" id="54561064"/>
<evidence type="ECO:0000256" key="6">
    <source>
        <dbReference type="SAM" id="Phobius"/>
    </source>
</evidence>
<proteinExistence type="predicted"/>
<evidence type="ECO:0000256" key="4">
    <source>
        <dbReference type="ARBA" id="ARBA00023136"/>
    </source>
</evidence>
<dbReference type="OrthoDB" id="5361565at2759"/>
<dbReference type="Gene3D" id="2.40.70.10">
    <property type="entry name" value="Acid Proteases"/>
    <property type="match status" value="2"/>
</dbReference>
<feature type="compositionally biased region" description="Low complexity" evidence="5">
    <location>
        <begin position="367"/>
        <end position="384"/>
    </location>
</feature>